<proteinExistence type="predicted"/>
<reference evidence="1 2" key="1">
    <citation type="submission" date="2021-06" db="EMBL/GenBank/DDBJ databases">
        <authorList>
            <person name="Kallberg Y."/>
            <person name="Tangrot J."/>
            <person name="Rosling A."/>
        </authorList>
    </citation>
    <scope>NUCLEOTIDE SEQUENCE [LARGE SCALE GENOMIC DNA]</scope>
    <source>
        <strain evidence="1 2">120-4 pot B 10/14</strain>
    </source>
</reference>
<accession>A0ABN7WED5</accession>
<comment type="caution">
    <text evidence="1">The sequence shown here is derived from an EMBL/GenBank/DDBJ whole genome shotgun (WGS) entry which is preliminary data.</text>
</comment>
<dbReference type="Proteomes" id="UP000789901">
    <property type="component" value="Unassembled WGS sequence"/>
</dbReference>
<sequence>LDTILEEVNKYLKVLILPIPSQKYWRIALHHILFNMIRHVDNKSSGDNNYICKSLEEEHLLSKQLKDFSNLACERRIIFINETFKSNKPNFLLRPISITAQEAVAIDEKNMQKKELIAIINSLLNSINTSDHPTYCEL</sequence>
<gene>
    <name evidence="1" type="ORF">GMARGA_LOCUS29225</name>
</gene>
<keyword evidence="2" id="KW-1185">Reference proteome</keyword>
<protein>
    <submittedName>
        <fullName evidence="1">20916_t:CDS:1</fullName>
    </submittedName>
</protein>
<name>A0ABN7WED5_GIGMA</name>
<dbReference type="EMBL" id="CAJVQB010038924">
    <property type="protein sequence ID" value="CAG8826804.1"/>
    <property type="molecule type" value="Genomic_DNA"/>
</dbReference>
<feature type="non-terminal residue" evidence="1">
    <location>
        <position position="1"/>
    </location>
</feature>
<evidence type="ECO:0000313" key="1">
    <source>
        <dbReference type="EMBL" id="CAG8826804.1"/>
    </source>
</evidence>
<organism evidence="1 2">
    <name type="scientific">Gigaspora margarita</name>
    <dbReference type="NCBI Taxonomy" id="4874"/>
    <lineage>
        <taxon>Eukaryota</taxon>
        <taxon>Fungi</taxon>
        <taxon>Fungi incertae sedis</taxon>
        <taxon>Mucoromycota</taxon>
        <taxon>Glomeromycotina</taxon>
        <taxon>Glomeromycetes</taxon>
        <taxon>Diversisporales</taxon>
        <taxon>Gigasporaceae</taxon>
        <taxon>Gigaspora</taxon>
    </lineage>
</organism>
<evidence type="ECO:0000313" key="2">
    <source>
        <dbReference type="Proteomes" id="UP000789901"/>
    </source>
</evidence>